<feature type="region of interest" description="Disordered" evidence="1">
    <location>
        <begin position="157"/>
        <end position="183"/>
    </location>
</feature>
<accession>A0A6C0FY43</accession>
<dbReference type="RefSeq" id="WP_162355955.1">
    <property type="nucleotide sequence ID" value="NZ_CP048209.1"/>
</dbReference>
<dbReference type="Proteomes" id="UP000476064">
    <property type="component" value="Chromosome"/>
</dbReference>
<dbReference type="EMBL" id="CP048209">
    <property type="protein sequence ID" value="QHT59889.1"/>
    <property type="molecule type" value="Genomic_DNA"/>
</dbReference>
<evidence type="ECO:0000256" key="1">
    <source>
        <dbReference type="SAM" id="MobiDB-lite"/>
    </source>
</evidence>
<sequence length="183" mass="20464">MGLNYLNLDQETRKFMTIELNIDIEQGKVYLSPRLNSIGKANYTNALKQSFLSGEDSSLSKQLRNGYLSETEQRKTKVGYTTAKVPITAPDTLAEGEFNRYYIRALCRRALDDSNFEIVVYRAKEVSDPRPSSKAKIGERFDPQQLIDDLRNNIGVDTSLGLPPGPNSGLSVQLKVKSQEVTA</sequence>
<evidence type="ECO:0000313" key="2">
    <source>
        <dbReference type="EMBL" id="QHT59889.1"/>
    </source>
</evidence>
<name>A0A6C0FY43_9BACL</name>
<evidence type="ECO:0000313" key="3">
    <source>
        <dbReference type="Proteomes" id="UP000476064"/>
    </source>
</evidence>
<dbReference type="AlphaFoldDB" id="A0A6C0FY43"/>
<dbReference type="KEGG" id="plyc:GXP70_07950"/>
<reference evidence="2 3" key="1">
    <citation type="submission" date="2020-01" db="EMBL/GenBank/DDBJ databases">
        <title>Paenibacillus sp. nov., isolated from tomato rhizosphere.</title>
        <authorList>
            <person name="Weon H.-Y."/>
            <person name="Lee S.A."/>
        </authorList>
    </citation>
    <scope>NUCLEOTIDE SEQUENCE [LARGE SCALE GENOMIC DNA]</scope>
    <source>
        <strain evidence="2 3">12200R-189</strain>
    </source>
</reference>
<proteinExistence type="predicted"/>
<protein>
    <submittedName>
        <fullName evidence="2">Uncharacterized protein</fullName>
    </submittedName>
</protein>
<organism evidence="2 3">
    <name type="scientific">Paenibacillus lycopersici</name>
    <dbReference type="NCBI Taxonomy" id="2704462"/>
    <lineage>
        <taxon>Bacteria</taxon>
        <taxon>Bacillati</taxon>
        <taxon>Bacillota</taxon>
        <taxon>Bacilli</taxon>
        <taxon>Bacillales</taxon>
        <taxon>Paenibacillaceae</taxon>
        <taxon>Paenibacillus</taxon>
    </lineage>
</organism>
<gene>
    <name evidence="2" type="ORF">GXP70_07950</name>
</gene>
<keyword evidence="3" id="KW-1185">Reference proteome</keyword>